<evidence type="ECO:0000256" key="4">
    <source>
        <dbReference type="ARBA" id="ARBA00022679"/>
    </source>
</evidence>
<evidence type="ECO:0000256" key="2">
    <source>
        <dbReference type="ARBA" id="ARBA00022552"/>
    </source>
</evidence>
<keyword evidence="1 9" id="KW-0004">4Fe-4S</keyword>
<feature type="binding site" evidence="9">
    <location>
        <position position="353"/>
    </location>
    <ligand>
        <name>S-adenosyl-L-methionine</name>
        <dbReference type="ChEBI" id="CHEBI:59789"/>
    </ligand>
</feature>
<keyword evidence="13" id="KW-1185">Reference proteome</keyword>
<dbReference type="PROSITE" id="PS01231">
    <property type="entry name" value="TRMA_2"/>
    <property type="match status" value="1"/>
</dbReference>
<keyword evidence="5 9" id="KW-0949">S-adenosyl-L-methionine</keyword>
<dbReference type="GO" id="GO:0070475">
    <property type="term" value="P:rRNA base methylation"/>
    <property type="evidence" value="ECO:0007669"/>
    <property type="project" value="TreeGrafter"/>
</dbReference>
<keyword evidence="3 9" id="KW-0489">Methyltransferase</keyword>
<dbReference type="InterPro" id="IPR010280">
    <property type="entry name" value="U5_MeTrfase_fam"/>
</dbReference>
<proteinExistence type="inferred from homology"/>
<feature type="binding site" evidence="9">
    <location>
        <position position="166"/>
    </location>
    <ligand>
        <name>[4Fe-4S] cluster</name>
        <dbReference type="ChEBI" id="CHEBI:49883"/>
    </ligand>
</feature>
<reference evidence="12 13" key="1">
    <citation type="submission" date="2019-08" db="EMBL/GenBank/DDBJ databases">
        <authorList>
            <person name="Guy L."/>
        </authorList>
    </citation>
    <scope>NUCLEOTIDE SEQUENCE [LARGE SCALE GENOMIC DNA]</scope>
    <source>
        <strain evidence="12 13">SGT-108</strain>
    </source>
</reference>
<feature type="active site" evidence="11">
    <location>
        <position position="400"/>
    </location>
</feature>
<dbReference type="Gene3D" id="2.40.50.140">
    <property type="entry name" value="Nucleic acid-binding proteins"/>
    <property type="match status" value="1"/>
</dbReference>
<comment type="catalytic activity">
    <reaction evidence="9">
        <text>uridine(1939) in 23S rRNA + S-adenosyl-L-methionine = 5-methyluridine(1939) in 23S rRNA + S-adenosyl-L-homocysteine + H(+)</text>
        <dbReference type="Rhea" id="RHEA:42908"/>
        <dbReference type="Rhea" id="RHEA-COMP:10278"/>
        <dbReference type="Rhea" id="RHEA-COMP:10279"/>
        <dbReference type="ChEBI" id="CHEBI:15378"/>
        <dbReference type="ChEBI" id="CHEBI:57856"/>
        <dbReference type="ChEBI" id="CHEBI:59789"/>
        <dbReference type="ChEBI" id="CHEBI:65315"/>
        <dbReference type="ChEBI" id="CHEBI:74447"/>
        <dbReference type="EC" id="2.1.1.190"/>
    </reaction>
</comment>
<dbReference type="AlphaFoldDB" id="A0A5E4PH61"/>
<dbReference type="InterPro" id="IPR001566">
    <property type="entry name" value="23S_rRNA_MeTrfase_RlmD"/>
</dbReference>
<accession>A0A5E4PH61</accession>
<dbReference type="Proteomes" id="UP000324194">
    <property type="component" value="Chromosome 1"/>
</dbReference>
<feature type="binding site" evidence="9">
    <location>
        <position position="84"/>
    </location>
    <ligand>
        <name>[4Fe-4S] cluster</name>
        <dbReference type="ChEBI" id="CHEBI:49883"/>
    </ligand>
</feature>
<dbReference type="InterPro" id="IPR030390">
    <property type="entry name" value="MeTrfase_TrmA_AS"/>
</dbReference>
<dbReference type="HAMAP" id="MF_01010">
    <property type="entry name" value="23SrRNA_methyltr_RlmD"/>
    <property type="match status" value="1"/>
</dbReference>
<dbReference type="InterPro" id="IPR030391">
    <property type="entry name" value="MeTrfase_TrmA_CS"/>
</dbReference>
<keyword evidence="2 9" id="KW-0698">rRNA processing</keyword>
<dbReference type="CDD" id="cd02440">
    <property type="entry name" value="AdoMet_MTases"/>
    <property type="match status" value="1"/>
</dbReference>
<keyword evidence="7 9" id="KW-0408">Iron</keyword>
<dbReference type="NCBIfam" id="NF009639">
    <property type="entry name" value="PRK13168.1"/>
    <property type="match status" value="1"/>
</dbReference>
<dbReference type="Gene3D" id="2.40.50.1070">
    <property type="match status" value="1"/>
</dbReference>
<sequence length="444" mass="49310">MNQFVKLDNEKDCATARTHALSHDGRGIAVIHQKTTFISGALANETCTCRITLKRRSYQEAEAVEILSSSPDRASPPCRHYGVCGGCSLQHMNTDAQIQLKQTTLLDQLKHFGKVSPSALLPPLAANTIGYRRKARLGVKYVIKKNKLLVGFREKSSRYLADLEQCAVLHPRVGEKLSALAQLIASLEQYQSIPQIEVAVGDHDAALVFRHLAPLPQSDLDKLAGFAAAEAFQVYLQPNPPAGIQKLYPDDEHHRLTYTLPDYGLEFSFQPLDFTQINLEMNRLMVRQAVHLLELRKDDQVLDLFCGIGNFTLPIALHAGHVTGVEGSEDMVARAADNARRNNIARADFHAANLTQPMPQAPWLQSRYDKVLLDPPRAGAREILSCLSRLAVKRIVYVSCNPATLARDAGELVHQYGYHLKLAGIMNMFPHTSHIEAMAVFEKV</sequence>
<dbReference type="PROSITE" id="PS01230">
    <property type="entry name" value="TRMA_1"/>
    <property type="match status" value="1"/>
</dbReference>
<feature type="binding site" evidence="9 10">
    <location>
        <position position="326"/>
    </location>
    <ligand>
        <name>S-adenosyl-L-methionine</name>
        <dbReference type="ChEBI" id="CHEBI:59789"/>
    </ligand>
</feature>
<comment type="similarity">
    <text evidence="9">Belongs to the class I-like SAM-binding methyltransferase superfamily. RNA M5U methyltransferase family. RlmD subfamily.</text>
</comment>
<organism evidence="12 13">
    <name type="scientific">Aquicella siphonis</name>
    <dbReference type="NCBI Taxonomy" id="254247"/>
    <lineage>
        <taxon>Bacteria</taxon>
        <taxon>Pseudomonadati</taxon>
        <taxon>Pseudomonadota</taxon>
        <taxon>Gammaproteobacteria</taxon>
        <taxon>Legionellales</taxon>
        <taxon>Coxiellaceae</taxon>
        <taxon>Aquicella</taxon>
    </lineage>
</organism>
<evidence type="ECO:0000256" key="10">
    <source>
        <dbReference type="PROSITE-ProRule" id="PRU01024"/>
    </source>
</evidence>
<feature type="binding site" evidence="9 10">
    <location>
        <position position="374"/>
    </location>
    <ligand>
        <name>S-adenosyl-L-methionine</name>
        <dbReference type="ChEBI" id="CHEBI:59789"/>
    </ligand>
</feature>
<keyword evidence="6 9" id="KW-0479">Metal-binding</keyword>
<dbReference type="RefSeq" id="WP_148338995.1">
    <property type="nucleotide sequence ID" value="NZ_LR699119.1"/>
</dbReference>
<evidence type="ECO:0000256" key="6">
    <source>
        <dbReference type="ARBA" id="ARBA00022723"/>
    </source>
</evidence>
<evidence type="ECO:0000313" key="12">
    <source>
        <dbReference type="EMBL" id="VVC75713.1"/>
    </source>
</evidence>
<dbReference type="InterPro" id="IPR012340">
    <property type="entry name" value="NA-bd_OB-fold"/>
</dbReference>
<dbReference type="GO" id="GO:0003723">
    <property type="term" value="F:RNA binding"/>
    <property type="evidence" value="ECO:0007669"/>
    <property type="project" value="InterPro"/>
</dbReference>
<comment type="function">
    <text evidence="9">Catalyzes the formation of 5-methyl-uridine at position 1939 (m5U1939) in 23S rRNA.</text>
</comment>
<feature type="active site" description="Nucleophile" evidence="9 10">
    <location>
        <position position="400"/>
    </location>
</feature>
<feature type="binding site" evidence="9">
    <location>
        <position position="87"/>
    </location>
    <ligand>
        <name>[4Fe-4S] cluster</name>
        <dbReference type="ChEBI" id="CHEBI:49883"/>
    </ligand>
</feature>
<evidence type="ECO:0000256" key="3">
    <source>
        <dbReference type="ARBA" id="ARBA00022603"/>
    </source>
</evidence>
<dbReference type="SUPFAM" id="SSF50249">
    <property type="entry name" value="Nucleic acid-binding proteins"/>
    <property type="match status" value="1"/>
</dbReference>
<evidence type="ECO:0000256" key="11">
    <source>
        <dbReference type="PROSITE-ProRule" id="PRU10015"/>
    </source>
</evidence>
<keyword evidence="8 9" id="KW-0411">Iron-sulfur</keyword>
<dbReference type="SUPFAM" id="SSF53335">
    <property type="entry name" value="S-adenosyl-L-methionine-dependent methyltransferases"/>
    <property type="match status" value="1"/>
</dbReference>
<evidence type="ECO:0000256" key="7">
    <source>
        <dbReference type="ARBA" id="ARBA00023004"/>
    </source>
</evidence>
<evidence type="ECO:0000256" key="8">
    <source>
        <dbReference type="ARBA" id="ARBA00023014"/>
    </source>
</evidence>
<dbReference type="PROSITE" id="PS51687">
    <property type="entry name" value="SAM_MT_RNA_M5U"/>
    <property type="match status" value="1"/>
</dbReference>
<keyword evidence="4 9" id="KW-0808">Transferase</keyword>
<dbReference type="GO" id="GO:0070041">
    <property type="term" value="F:rRNA (uridine-C5-)-methyltransferase activity"/>
    <property type="evidence" value="ECO:0007669"/>
    <property type="project" value="UniProtKB-UniRule"/>
</dbReference>
<evidence type="ECO:0000256" key="1">
    <source>
        <dbReference type="ARBA" id="ARBA00022485"/>
    </source>
</evidence>
<dbReference type="KEGG" id="asip:AQUSIP_10030"/>
<feature type="binding site" evidence="9">
    <location>
        <position position="78"/>
    </location>
    <ligand>
        <name>[4Fe-4S] cluster</name>
        <dbReference type="ChEBI" id="CHEBI:49883"/>
    </ligand>
</feature>
<feature type="binding site" evidence="9 10">
    <location>
        <position position="305"/>
    </location>
    <ligand>
        <name>S-adenosyl-L-methionine</name>
        <dbReference type="ChEBI" id="CHEBI:59789"/>
    </ligand>
</feature>
<dbReference type="PANTHER" id="PTHR11061">
    <property type="entry name" value="RNA M5U METHYLTRANSFERASE"/>
    <property type="match status" value="1"/>
</dbReference>
<evidence type="ECO:0000313" key="13">
    <source>
        <dbReference type="Proteomes" id="UP000324194"/>
    </source>
</evidence>
<dbReference type="EMBL" id="LR699119">
    <property type="protein sequence ID" value="VVC75713.1"/>
    <property type="molecule type" value="Genomic_DNA"/>
</dbReference>
<feature type="binding site" evidence="9">
    <location>
        <position position="310"/>
    </location>
    <ligand>
        <name>S-adenosyl-L-methionine</name>
        <dbReference type="ChEBI" id="CHEBI:59789"/>
    </ligand>
</feature>
<protein>
    <recommendedName>
        <fullName evidence="9">23S rRNA (uracil(1939)-C(5))-methyltransferase RlmD</fullName>
        <ecNumber evidence="9">2.1.1.190</ecNumber>
    </recommendedName>
    <alternativeName>
        <fullName evidence="9">23S rRNA(m5U1939)-methyltransferase</fullName>
    </alternativeName>
</protein>
<name>A0A5E4PH61_9COXI</name>
<dbReference type="PANTHER" id="PTHR11061:SF49">
    <property type="entry name" value="23S RRNA (URACIL(1939)-C(5))-METHYLTRANSFERASE RLMD"/>
    <property type="match status" value="1"/>
</dbReference>
<evidence type="ECO:0000256" key="9">
    <source>
        <dbReference type="HAMAP-Rule" id="MF_01010"/>
    </source>
</evidence>
<dbReference type="Pfam" id="PF05958">
    <property type="entry name" value="tRNA_U5-meth_tr"/>
    <property type="match status" value="1"/>
</dbReference>
<dbReference type="Gene3D" id="3.40.50.150">
    <property type="entry name" value="Vaccinia Virus protein VP39"/>
    <property type="match status" value="1"/>
</dbReference>
<dbReference type="GO" id="GO:0051539">
    <property type="term" value="F:4 iron, 4 sulfur cluster binding"/>
    <property type="evidence" value="ECO:0007669"/>
    <property type="project" value="UniProtKB-KW"/>
</dbReference>
<feature type="binding site" evidence="9 10">
    <location>
        <position position="276"/>
    </location>
    <ligand>
        <name>S-adenosyl-L-methionine</name>
        <dbReference type="ChEBI" id="CHEBI:59789"/>
    </ligand>
</feature>
<evidence type="ECO:0000256" key="5">
    <source>
        <dbReference type="ARBA" id="ARBA00022691"/>
    </source>
</evidence>
<dbReference type="InterPro" id="IPR029063">
    <property type="entry name" value="SAM-dependent_MTases_sf"/>
</dbReference>
<dbReference type="OrthoDB" id="9804590at2"/>
<dbReference type="EC" id="2.1.1.190" evidence="9"/>
<dbReference type="NCBIfam" id="TIGR00479">
    <property type="entry name" value="rumA"/>
    <property type="match status" value="1"/>
</dbReference>
<gene>
    <name evidence="9 12" type="primary">rlmD</name>
    <name evidence="12" type="ORF">AQUSIP_10030</name>
</gene>
<dbReference type="GO" id="GO:0005506">
    <property type="term" value="F:iron ion binding"/>
    <property type="evidence" value="ECO:0007669"/>
    <property type="project" value="UniProtKB-UniRule"/>
</dbReference>